<comment type="domain">
    <text evidence="10">The DHHC domain is required for palmitoyltransferase activity.</text>
</comment>
<evidence type="ECO:0000256" key="8">
    <source>
        <dbReference type="ARBA" id="ARBA00023315"/>
    </source>
</evidence>
<keyword evidence="4 10" id="KW-1133">Transmembrane helix</keyword>
<evidence type="ECO:0000256" key="1">
    <source>
        <dbReference type="ARBA" id="ARBA00004127"/>
    </source>
</evidence>
<dbReference type="GO" id="GO:0006612">
    <property type="term" value="P:protein targeting to membrane"/>
    <property type="evidence" value="ECO:0007669"/>
    <property type="project" value="TreeGrafter"/>
</dbReference>
<dbReference type="AlphaFoldDB" id="A0A813KWW0"/>
<feature type="domain" description="Palmitoyltransferase DHHC" evidence="11">
    <location>
        <begin position="128"/>
        <end position="268"/>
    </location>
</feature>
<feature type="transmembrane region" description="Helical" evidence="10">
    <location>
        <begin position="175"/>
        <end position="198"/>
    </location>
</feature>
<keyword evidence="8 10" id="KW-0012">Acyltransferase</keyword>
<dbReference type="GO" id="GO:0019706">
    <property type="term" value="F:protein-cysteine S-palmitoyltransferase activity"/>
    <property type="evidence" value="ECO:0007669"/>
    <property type="project" value="UniProtKB-EC"/>
</dbReference>
<dbReference type="Proteomes" id="UP000626109">
    <property type="component" value="Unassembled WGS sequence"/>
</dbReference>
<keyword evidence="7" id="KW-0449">Lipoprotein</keyword>
<evidence type="ECO:0000256" key="7">
    <source>
        <dbReference type="ARBA" id="ARBA00023288"/>
    </source>
</evidence>
<keyword evidence="3 10" id="KW-0812">Transmembrane</keyword>
<keyword evidence="5 10" id="KW-0472">Membrane</keyword>
<evidence type="ECO:0000256" key="5">
    <source>
        <dbReference type="ARBA" id="ARBA00023136"/>
    </source>
</evidence>
<evidence type="ECO:0000256" key="10">
    <source>
        <dbReference type="RuleBase" id="RU079119"/>
    </source>
</evidence>
<dbReference type="EC" id="2.3.1.225" evidence="10"/>
<dbReference type="InterPro" id="IPR039859">
    <property type="entry name" value="PFA4/ZDH16/20/ERF2-like"/>
</dbReference>
<evidence type="ECO:0000256" key="2">
    <source>
        <dbReference type="ARBA" id="ARBA00022679"/>
    </source>
</evidence>
<evidence type="ECO:0000313" key="13">
    <source>
        <dbReference type="Proteomes" id="UP000626109"/>
    </source>
</evidence>
<name>A0A813KWW0_POLGL</name>
<keyword evidence="2 10" id="KW-0808">Transferase</keyword>
<accession>A0A813KWW0</accession>
<dbReference type="GO" id="GO:0005794">
    <property type="term" value="C:Golgi apparatus"/>
    <property type="evidence" value="ECO:0007669"/>
    <property type="project" value="TreeGrafter"/>
</dbReference>
<reference evidence="12" key="1">
    <citation type="submission" date="2021-02" db="EMBL/GenBank/DDBJ databases">
        <authorList>
            <person name="Dougan E. K."/>
            <person name="Rhodes N."/>
            <person name="Thang M."/>
            <person name="Chan C."/>
        </authorList>
    </citation>
    <scope>NUCLEOTIDE SEQUENCE</scope>
</reference>
<dbReference type="PROSITE" id="PS50216">
    <property type="entry name" value="DHHC"/>
    <property type="match status" value="1"/>
</dbReference>
<proteinExistence type="inferred from homology"/>
<dbReference type="PANTHER" id="PTHR22883:SF43">
    <property type="entry name" value="PALMITOYLTRANSFERASE APP"/>
    <property type="match status" value="1"/>
</dbReference>
<keyword evidence="6" id="KW-0564">Palmitate</keyword>
<evidence type="ECO:0000256" key="6">
    <source>
        <dbReference type="ARBA" id="ARBA00023139"/>
    </source>
</evidence>
<dbReference type="Pfam" id="PF01529">
    <property type="entry name" value="DHHC"/>
    <property type="match status" value="1"/>
</dbReference>
<evidence type="ECO:0000256" key="9">
    <source>
        <dbReference type="ARBA" id="ARBA00048048"/>
    </source>
</evidence>
<evidence type="ECO:0000313" key="12">
    <source>
        <dbReference type="EMBL" id="CAE8713996.1"/>
    </source>
</evidence>
<dbReference type="InterPro" id="IPR001594">
    <property type="entry name" value="Palmitoyltrfase_DHHC"/>
</dbReference>
<gene>
    <name evidence="12" type="ORF">PGLA2088_LOCUS37773</name>
</gene>
<evidence type="ECO:0000259" key="11">
    <source>
        <dbReference type="Pfam" id="PF01529"/>
    </source>
</evidence>
<comment type="catalytic activity">
    <reaction evidence="9 10">
        <text>L-cysteinyl-[protein] + hexadecanoyl-CoA = S-hexadecanoyl-L-cysteinyl-[protein] + CoA</text>
        <dbReference type="Rhea" id="RHEA:36683"/>
        <dbReference type="Rhea" id="RHEA-COMP:10131"/>
        <dbReference type="Rhea" id="RHEA-COMP:11032"/>
        <dbReference type="ChEBI" id="CHEBI:29950"/>
        <dbReference type="ChEBI" id="CHEBI:57287"/>
        <dbReference type="ChEBI" id="CHEBI:57379"/>
        <dbReference type="ChEBI" id="CHEBI:74151"/>
        <dbReference type="EC" id="2.3.1.225"/>
    </reaction>
</comment>
<dbReference type="PANTHER" id="PTHR22883">
    <property type="entry name" value="ZINC FINGER DHHC DOMAIN CONTAINING PROTEIN"/>
    <property type="match status" value="1"/>
</dbReference>
<comment type="caution">
    <text evidence="12">The sequence shown here is derived from an EMBL/GenBank/DDBJ whole genome shotgun (WGS) entry which is preliminary data.</text>
</comment>
<comment type="similarity">
    <text evidence="10">Belongs to the DHHC palmitoyltransferase family.</text>
</comment>
<protein>
    <recommendedName>
        <fullName evidence="10">Palmitoyltransferase</fullName>
        <ecNumber evidence="10">2.3.1.225</ecNumber>
    </recommendedName>
</protein>
<dbReference type="EMBL" id="CAJNNW010032558">
    <property type="protein sequence ID" value="CAE8713996.1"/>
    <property type="molecule type" value="Genomic_DNA"/>
</dbReference>
<feature type="transmembrane region" description="Helical" evidence="10">
    <location>
        <begin position="233"/>
        <end position="255"/>
    </location>
</feature>
<sequence>MAKLPMVEVEYHEIKDWLEPSEIEEALRVQPRCVCPDGSNLKWTVLFTIVPGTYFLRCVLPRALESGQVLRESRSCVACVSWAVLCLVAFAAAAFRNPGVVPRAITKSGSVSVTIPARYVNVNGVQVKQRWCSTCRVYRPLRSKHCSYCDRCVFRFDHHCTWLGNCVGLGNYRSFLVLILAAALFFGHSAVIAFKVLWRVMYEVPGGLETSGLETAAWSQVLWKLFLSNGFQVLYTAYATAMFVAFVVLILYHAVIMACNLTTNEHVRDYYLARNPFDVDCVDNYRQICCSPYGRNFKGKPASQQHAENSKQTLVVTPPTDEV</sequence>
<evidence type="ECO:0000256" key="4">
    <source>
        <dbReference type="ARBA" id="ARBA00022989"/>
    </source>
</evidence>
<comment type="subcellular location">
    <subcellularLocation>
        <location evidence="1">Endomembrane system</location>
        <topology evidence="1">Multi-pass membrane protein</topology>
    </subcellularLocation>
</comment>
<dbReference type="GO" id="GO:0005783">
    <property type="term" value="C:endoplasmic reticulum"/>
    <property type="evidence" value="ECO:0007669"/>
    <property type="project" value="TreeGrafter"/>
</dbReference>
<evidence type="ECO:0000256" key="3">
    <source>
        <dbReference type="ARBA" id="ARBA00022692"/>
    </source>
</evidence>
<organism evidence="12 13">
    <name type="scientific">Polarella glacialis</name>
    <name type="common">Dinoflagellate</name>
    <dbReference type="NCBI Taxonomy" id="89957"/>
    <lineage>
        <taxon>Eukaryota</taxon>
        <taxon>Sar</taxon>
        <taxon>Alveolata</taxon>
        <taxon>Dinophyceae</taxon>
        <taxon>Suessiales</taxon>
        <taxon>Suessiaceae</taxon>
        <taxon>Polarella</taxon>
    </lineage>
</organism>